<dbReference type="AlphaFoldDB" id="A0A2P2QLQ0"/>
<proteinExistence type="predicted"/>
<organism evidence="1">
    <name type="scientific">Rhizophora mucronata</name>
    <name type="common">Asiatic mangrove</name>
    <dbReference type="NCBI Taxonomy" id="61149"/>
    <lineage>
        <taxon>Eukaryota</taxon>
        <taxon>Viridiplantae</taxon>
        <taxon>Streptophyta</taxon>
        <taxon>Embryophyta</taxon>
        <taxon>Tracheophyta</taxon>
        <taxon>Spermatophyta</taxon>
        <taxon>Magnoliopsida</taxon>
        <taxon>eudicotyledons</taxon>
        <taxon>Gunneridae</taxon>
        <taxon>Pentapetalae</taxon>
        <taxon>rosids</taxon>
        <taxon>fabids</taxon>
        <taxon>Malpighiales</taxon>
        <taxon>Rhizophoraceae</taxon>
        <taxon>Rhizophora</taxon>
    </lineage>
</organism>
<reference evidence="1" key="1">
    <citation type="submission" date="2018-02" db="EMBL/GenBank/DDBJ databases">
        <title>Rhizophora mucronata_Transcriptome.</title>
        <authorList>
            <person name="Meera S.P."/>
            <person name="Sreeshan A."/>
            <person name="Augustine A."/>
        </authorList>
    </citation>
    <scope>NUCLEOTIDE SEQUENCE</scope>
    <source>
        <tissue evidence="1">Leaf</tissue>
    </source>
</reference>
<sequence>MDTQNLPHVRTLRTLTVSCTLPLQPTIMAVHYGWQRGIYHVLVCKITLSWEKLLVPNKH</sequence>
<accession>A0A2P2QLQ0</accession>
<protein>
    <submittedName>
        <fullName evidence="1">Protein ALWAYS EARLY 3 isoform X1</fullName>
    </submittedName>
</protein>
<name>A0A2P2QLQ0_RHIMU</name>
<evidence type="ECO:0000313" key="1">
    <source>
        <dbReference type="EMBL" id="MBX67903.1"/>
    </source>
</evidence>
<dbReference type="EMBL" id="GGEC01087419">
    <property type="protein sequence ID" value="MBX67903.1"/>
    <property type="molecule type" value="Transcribed_RNA"/>
</dbReference>